<dbReference type="GO" id="GO:0005739">
    <property type="term" value="C:mitochondrion"/>
    <property type="evidence" value="ECO:0007669"/>
    <property type="project" value="TreeGrafter"/>
</dbReference>
<dbReference type="Pfam" id="PF00168">
    <property type="entry name" value="C2"/>
    <property type="match status" value="1"/>
</dbReference>
<evidence type="ECO:0000259" key="9">
    <source>
        <dbReference type="PROSITE" id="PS51511"/>
    </source>
</evidence>
<dbReference type="GO" id="GO:0030141">
    <property type="term" value="C:secretory granule"/>
    <property type="evidence" value="ECO:0007669"/>
    <property type="project" value="TreeGrafter"/>
</dbReference>
<dbReference type="InterPro" id="IPR037789">
    <property type="entry name" value="FIP_classI"/>
</dbReference>
<keyword evidence="3" id="KW-0597">Phosphoprotein</keyword>
<dbReference type="SUPFAM" id="SSF144270">
    <property type="entry name" value="Eferin C-derminal domain-like"/>
    <property type="match status" value="1"/>
</dbReference>
<dbReference type="GO" id="GO:0031267">
    <property type="term" value="F:small GTPase binding"/>
    <property type="evidence" value="ECO:0007669"/>
    <property type="project" value="InterPro"/>
</dbReference>
<keyword evidence="6" id="KW-0175">Coiled coil</keyword>
<dbReference type="SUPFAM" id="SSF49562">
    <property type="entry name" value="C2 domain (Calcium/lipid-binding domain, CaLB)"/>
    <property type="match status" value="1"/>
</dbReference>
<dbReference type="Gene3D" id="2.60.40.150">
    <property type="entry name" value="C2 domain"/>
    <property type="match status" value="1"/>
</dbReference>
<dbReference type="GO" id="GO:0045335">
    <property type="term" value="C:phagocytic vesicle"/>
    <property type="evidence" value="ECO:0007669"/>
    <property type="project" value="TreeGrafter"/>
</dbReference>
<feature type="region of interest" description="Disordered" evidence="7">
    <location>
        <begin position="347"/>
        <end position="405"/>
    </location>
</feature>
<dbReference type="PROSITE" id="PS50004">
    <property type="entry name" value="C2"/>
    <property type="match status" value="1"/>
</dbReference>
<comment type="subcellular location">
    <subcellularLocation>
        <location evidence="1">Recycling endosome</location>
    </subcellularLocation>
</comment>
<evidence type="ECO:0000256" key="2">
    <source>
        <dbReference type="ARBA" id="ARBA00022448"/>
    </source>
</evidence>
<evidence type="ECO:0000313" key="11">
    <source>
        <dbReference type="Proteomes" id="UP000694700"/>
    </source>
</evidence>
<sequence length="569" mass="62984">VVKICCGGDAEGPERPLRWVPTHVNVTVLRARSLRTKGKQANRYVYTIIQVGKEKYTTGLVEKAEEPQWNEECSFELPPGLLEAGGMSAYPPGSSNLVLTVMHRVLIGLDVFLGQAIIPLDKVFQGGMWLKLHSKAGRKEKERGELQVTIQFTRNNMTASMYDLTIKDKPRSAFGKLKDRVTGRKRGDMESSSAILPGRFARVDEHRSKVKDFFLKGKLRKNSDTRSCSSLASDSSMASSAGDSFVSAELSRTPIYSSKVIEPFQMDTEGGIKVMTHKRAHSDEASKIMGVPRPSPAVENLKGQSIALSKSTLCINGSHIYSSEPVSPKSPSTIPAKRSLLEKCAPLSRSLQNLTRRSEDTQKSDGRRWSIEKSKKEDSEADQSQTQGATTSEGQPVQAAGPVEVVDKGKKLRKTLFSSGRSDSLPAKPEQSQVSAPLEGQCKYFIYLLFAPLYSPHPVKPLTSTTLQGEKKPESRSVLEKLKSTINPGRSAPATTAEDEKNQLALMEEMDVKKQQAETEVLVALLEKREAELKKMKVQVRDLEDYIDKLLVRIMEQTPTLLQVRARPK</sequence>
<dbReference type="GO" id="GO:0045055">
    <property type="term" value="P:regulated exocytosis"/>
    <property type="evidence" value="ECO:0007669"/>
    <property type="project" value="TreeGrafter"/>
</dbReference>
<dbReference type="InterPro" id="IPR000008">
    <property type="entry name" value="C2_dom"/>
</dbReference>
<dbReference type="InterPro" id="IPR019018">
    <property type="entry name" value="Rab-bd_FIP-RBD"/>
</dbReference>
<evidence type="ECO:0000256" key="1">
    <source>
        <dbReference type="ARBA" id="ARBA00004172"/>
    </source>
</evidence>
<dbReference type="SMART" id="SM00239">
    <property type="entry name" value="C2"/>
    <property type="match status" value="1"/>
</dbReference>
<feature type="compositionally biased region" description="Basic and acidic residues" evidence="7">
    <location>
        <begin position="356"/>
        <end position="378"/>
    </location>
</feature>
<evidence type="ECO:0000313" key="10">
    <source>
        <dbReference type="Ensembl" id="ENSCCRP00015019465.1"/>
    </source>
</evidence>
<feature type="domain" description="C2" evidence="8">
    <location>
        <begin position="5"/>
        <end position="133"/>
    </location>
</feature>
<keyword evidence="4" id="KW-0967">Endosome</keyword>
<evidence type="ECO:0000256" key="5">
    <source>
        <dbReference type="ARBA" id="ARBA00022927"/>
    </source>
</evidence>
<dbReference type="Gene3D" id="1.20.5.2440">
    <property type="match status" value="1"/>
</dbReference>
<dbReference type="PROSITE" id="PS51511">
    <property type="entry name" value="FIP_RBD"/>
    <property type="match status" value="1"/>
</dbReference>
<dbReference type="GO" id="GO:0055037">
    <property type="term" value="C:recycling endosome"/>
    <property type="evidence" value="ECO:0007669"/>
    <property type="project" value="UniProtKB-SubCell"/>
</dbReference>
<feature type="coiled-coil region" evidence="6">
    <location>
        <begin position="514"/>
        <end position="553"/>
    </location>
</feature>
<evidence type="ECO:0000256" key="3">
    <source>
        <dbReference type="ARBA" id="ARBA00022553"/>
    </source>
</evidence>
<accession>A0A8C1TBK8</accession>
<organism evidence="10 11">
    <name type="scientific">Cyprinus carpio</name>
    <name type="common">Common carp</name>
    <dbReference type="NCBI Taxonomy" id="7962"/>
    <lineage>
        <taxon>Eukaryota</taxon>
        <taxon>Metazoa</taxon>
        <taxon>Chordata</taxon>
        <taxon>Craniata</taxon>
        <taxon>Vertebrata</taxon>
        <taxon>Euteleostomi</taxon>
        <taxon>Actinopterygii</taxon>
        <taxon>Neopterygii</taxon>
        <taxon>Teleostei</taxon>
        <taxon>Ostariophysi</taxon>
        <taxon>Cypriniformes</taxon>
        <taxon>Cyprinidae</taxon>
        <taxon>Cyprininae</taxon>
        <taxon>Cyprinus</taxon>
    </lineage>
</organism>
<keyword evidence="2" id="KW-0813">Transport</keyword>
<evidence type="ECO:0000256" key="4">
    <source>
        <dbReference type="ARBA" id="ARBA00022753"/>
    </source>
</evidence>
<dbReference type="PANTHER" id="PTHR15746">
    <property type="entry name" value="RAB11-RELATED"/>
    <property type="match status" value="1"/>
</dbReference>
<dbReference type="GO" id="GO:0005769">
    <property type="term" value="C:early endosome"/>
    <property type="evidence" value="ECO:0007669"/>
    <property type="project" value="TreeGrafter"/>
</dbReference>
<dbReference type="Pfam" id="PF09457">
    <property type="entry name" value="RBD-FIP"/>
    <property type="match status" value="1"/>
</dbReference>
<feature type="domain" description="FIP-RBD" evidence="9">
    <location>
        <begin position="503"/>
        <end position="565"/>
    </location>
</feature>
<keyword evidence="5" id="KW-0653">Protein transport</keyword>
<proteinExistence type="predicted"/>
<evidence type="ECO:0000256" key="6">
    <source>
        <dbReference type="SAM" id="Coils"/>
    </source>
</evidence>
<dbReference type="FunFam" id="2.60.40.150:FF:000070">
    <property type="entry name" value="rab11 family-interacting protein 2 isoform X1"/>
    <property type="match status" value="1"/>
</dbReference>
<reference evidence="10" key="1">
    <citation type="submission" date="2025-08" db="UniProtKB">
        <authorList>
            <consortium name="Ensembl"/>
        </authorList>
    </citation>
    <scope>IDENTIFICATION</scope>
</reference>
<evidence type="ECO:0008006" key="12">
    <source>
        <dbReference type="Google" id="ProtNLM"/>
    </source>
</evidence>
<dbReference type="PANTHER" id="PTHR15746:SF24">
    <property type="entry name" value="RAB11 FAMILY-INTERACTING PROTEIN 5"/>
    <property type="match status" value="1"/>
</dbReference>
<evidence type="ECO:0000256" key="7">
    <source>
        <dbReference type="SAM" id="MobiDB-lite"/>
    </source>
</evidence>
<name>A0A8C1TBK8_CYPCA</name>
<dbReference type="InterPro" id="IPR035892">
    <property type="entry name" value="C2_domain_sf"/>
</dbReference>
<dbReference type="Ensembl" id="ENSCCRT00015020157.1">
    <property type="protein sequence ID" value="ENSCCRP00015019465.1"/>
    <property type="gene ID" value="ENSCCRG00015008450.1"/>
</dbReference>
<dbReference type="GO" id="GO:0015031">
    <property type="term" value="P:protein transport"/>
    <property type="evidence" value="ECO:0007669"/>
    <property type="project" value="UniProtKB-KW"/>
</dbReference>
<dbReference type="Proteomes" id="UP000694700">
    <property type="component" value="Unplaced"/>
</dbReference>
<dbReference type="AlphaFoldDB" id="A0A8C1TBK8"/>
<feature type="compositionally biased region" description="Polar residues" evidence="7">
    <location>
        <begin position="382"/>
        <end position="395"/>
    </location>
</feature>
<dbReference type="InterPro" id="IPR037245">
    <property type="entry name" value="FIP-RBD_C_sf"/>
</dbReference>
<protein>
    <recommendedName>
        <fullName evidence="12">Rab11 family-interacting protein 5</fullName>
    </recommendedName>
</protein>
<evidence type="ECO:0000259" key="8">
    <source>
        <dbReference type="PROSITE" id="PS50004"/>
    </source>
</evidence>